<dbReference type="InterPro" id="IPR028098">
    <property type="entry name" value="Glyco_trans_4-like_N"/>
</dbReference>
<organism evidence="3 4">
    <name type="scientific">Marivirga aurantiaca</name>
    <dbReference type="NCBI Taxonomy" id="2802615"/>
    <lineage>
        <taxon>Bacteria</taxon>
        <taxon>Pseudomonadati</taxon>
        <taxon>Bacteroidota</taxon>
        <taxon>Cytophagia</taxon>
        <taxon>Cytophagales</taxon>
        <taxon>Marivirgaceae</taxon>
        <taxon>Marivirga</taxon>
    </lineage>
</organism>
<dbReference type="PANTHER" id="PTHR46401:SF2">
    <property type="entry name" value="GLYCOSYLTRANSFERASE WBBK-RELATED"/>
    <property type="match status" value="1"/>
</dbReference>
<keyword evidence="1" id="KW-0808">Transferase</keyword>
<dbReference type="EMBL" id="JAEQBW010000002">
    <property type="protein sequence ID" value="MBK6264527.1"/>
    <property type="molecule type" value="Genomic_DNA"/>
</dbReference>
<dbReference type="Pfam" id="PF13692">
    <property type="entry name" value="Glyco_trans_1_4"/>
    <property type="match status" value="1"/>
</dbReference>
<proteinExistence type="predicted"/>
<dbReference type="RefSeq" id="WP_201430218.1">
    <property type="nucleotide sequence ID" value="NZ_JAEQBW010000002.1"/>
</dbReference>
<name>A0A934WX37_9BACT</name>
<gene>
    <name evidence="3" type="ORF">JKA74_05710</name>
</gene>
<dbReference type="Proteomes" id="UP000611723">
    <property type="component" value="Unassembled WGS sequence"/>
</dbReference>
<evidence type="ECO:0000313" key="3">
    <source>
        <dbReference type="EMBL" id="MBK6264527.1"/>
    </source>
</evidence>
<feature type="domain" description="Glycosyltransferase subfamily 4-like N-terminal" evidence="2">
    <location>
        <begin position="68"/>
        <end position="169"/>
    </location>
</feature>
<evidence type="ECO:0000313" key="4">
    <source>
        <dbReference type="Proteomes" id="UP000611723"/>
    </source>
</evidence>
<reference evidence="3" key="1">
    <citation type="submission" date="2021-01" db="EMBL/GenBank/DDBJ databases">
        <title>Marivirga aurantiaca sp. nov., isolated from intertidal surface sediments.</title>
        <authorList>
            <person name="Zhang M."/>
        </authorList>
    </citation>
    <scope>NUCLEOTIDE SEQUENCE</scope>
    <source>
        <strain evidence="3">S37H4</strain>
    </source>
</reference>
<keyword evidence="4" id="KW-1185">Reference proteome</keyword>
<dbReference type="Gene3D" id="3.40.50.2000">
    <property type="entry name" value="Glycogen Phosphorylase B"/>
    <property type="match status" value="2"/>
</dbReference>
<dbReference type="GO" id="GO:0009103">
    <property type="term" value="P:lipopolysaccharide biosynthetic process"/>
    <property type="evidence" value="ECO:0007669"/>
    <property type="project" value="TreeGrafter"/>
</dbReference>
<dbReference type="SUPFAM" id="SSF53756">
    <property type="entry name" value="UDP-Glycosyltransferase/glycogen phosphorylase"/>
    <property type="match status" value="1"/>
</dbReference>
<dbReference type="CDD" id="cd03801">
    <property type="entry name" value="GT4_PimA-like"/>
    <property type="match status" value="1"/>
</dbReference>
<dbReference type="AlphaFoldDB" id="A0A934WX37"/>
<sequence>MKIIYLSDADFPTRAAHGIHIMKMCESLAVDNEVELISYDYHSSSKSVADKEIFDFYNVKPDFKILKFKWSDFKGSKYLFSFLKAIYAYTRKGDIYYARDFYTALFMVNMGKQVVQEFHHPLKMKRGFLGWLTKRYLKRVKKITVISDALKHQMIETFNLPNNKIIVAHDASVPPATTKKIILGSGNHVGYVGHLYTGKGMEIVVELAKRMTKLQFHVVGGNQDDINFWKEKYRYPNLTYHGFVQQSEISKYINAFDICLLPNQRVVHIWNNSSINISDFTSPLKMFEYMAHTKAIIASDIPVLREVLNEYNAILCNPENLEDWEQAINQLIEDPAKRLSIAEQAYQDFLCTYTWKKRSENILMQING</sequence>
<evidence type="ECO:0000259" key="2">
    <source>
        <dbReference type="Pfam" id="PF13439"/>
    </source>
</evidence>
<dbReference type="GO" id="GO:0016757">
    <property type="term" value="F:glycosyltransferase activity"/>
    <property type="evidence" value="ECO:0007669"/>
    <property type="project" value="TreeGrafter"/>
</dbReference>
<evidence type="ECO:0000256" key="1">
    <source>
        <dbReference type="ARBA" id="ARBA00022679"/>
    </source>
</evidence>
<dbReference type="PANTHER" id="PTHR46401">
    <property type="entry name" value="GLYCOSYLTRANSFERASE WBBK-RELATED"/>
    <property type="match status" value="1"/>
</dbReference>
<protein>
    <submittedName>
        <fullName evidence="3">Glycosyltransferase family 4 protein</fullName>
    </submittedName>
</protein>
<dbReference type="Pfam" id="PF13439">
    <property type="entry name" value="Glyco_transf_4"/>
    <property type="match status" value="1"/>
</dbReference>
<accession>A0A934WX37</accession>
<comment type="caution">
    <text evidence="3">The sequence shown here is derived from an EMBL/GenBank/DDBJ whole genome shotgun (WGS) entry which is preliminary data.</text>
</comment>